<feature type="region of interest" description="Disordered" evidence="1">
    <location>
        <begin position="1"/>
        <end position="21"/>
    </location>
</feature>
<evidence type="ECO:0000313" key="3">
    <source>
        <dbReference type="Proteomes" id="UP000183471"/>
    </source>
</evidence>
<name>A0ABY0TB41_9PROT</name>
<dbReference type="Proteomes" id="UP000183471">
    <property type="component" value="Unassembled WGS sequence"/>
</dbReference>
<dbReference type="EMBL" id="FNKY01000001">
    <property type="protein sequence ID" value="SDQ56266.1"/>
    <property type="molecule type" value="Genomic_DNA"/>
</dbReference>
<reference evidence="2 3" key="1">
    <citation type="submission" date="2016-10" db="EMBL/GenBank/DDBJ databases">
        <authorList>
            <person name="Varghese N."/>
            <person name="Submissions S."/>
        </authorList>
    </citation>
    <scope>NUCLEOTIDE SEQUENCE [LARGE SCALE GENOMIC DNA]</scope>
    <source>
        <strain evidence="2 3">Nl1</strain>
    </source>
</reference>
<evidence type="ECO:0000256" key="1">
    <source>
        <dbReference type="SAM" id="MobiDB-lite"/>
    </source>
</evidence>
<accession>A0ABY0TB41</accession>
<evidence type="ECO:0000313" key="2">
    <source>
        <dbReference type="EMBL" id="SDQ56266.1"/>
    </source>
</evidence>
<protein>
    <submittedName>
        <fullName evidence="2">Uncharacterized protein</fullName>
    </submittedName>
</protein>
<gene>
    <name evidence="2" type="ORF">SAMN05216402_1335</name>
</gene>
<comment type="caution">
    <text evidence="2">The sequence shown here is derived from an EMBL/GenBank/DDBJ whole genome shotgun (WGS) entry which is preliminary data.</text>
</comment>
<proteinExistence type="predicted"/>
<keyword evidence="3" id="KW-1185">Reference proteome</keyword>
<organism evidence="2 3">
    <name type="scientific">Nitrosospira multiformis</name>
    <dbReference type="NCBI Taxonomy" id="1231"/>
    <lineage>
        <taxon>Bacteria</taxon>
        <taxon>Pseudomonadati</taxon>
        <taxon>Pseudomonadota</taxon>
        <taxon>Betaproteobacteria</taxon>
        <taxon>Nitrosomonadales</taxon>
        <taxon>Nitrosomonadaceae</taxon>
        <taxon>Nitrosospira</taxon>
    </lineage>
</organism>
<sequence length="64" mass="7115">MSLIEHTRDSGGGISSPEKSPLPRRAVLYSADFFTRSGTAILNIQDRSIFFDIFFALGRIAVMH</sequence>